<feature type="domain" description="ABC transmembrane type-1" evidence="8">
    <location>
        <begin position="68"/>
        <end position="261"/>
    </location>
</feature>
<evidence type="ECO:0000313" key="9">
    <source>
        <dbReference type="EMBL" id="BAN01722.1"/>
    </source>
</evidence>
<dbReference type="InterPro" id="IPR000515">
    <property type="entry name" value="MetI-like"/>
</dbReference>
<dbReference type="PANTHER" id="PTHR30151:SF0">
    <property type="entry name" value="ABC TRANSPORTER PERMEASE PROTEIN MJ0413-RELATED"/>
    <property type="match status" value="1"/>
</dbReference>
<dbReference type="PROSITE" id="PS50928">
    <property type="entry name" value="ABC_TM1"/>
    <property type="match status" value="1"/>
</dbReference>
<feature type="transmembrane region" description="Helical" evidence="7">
    <location>
        <begin position="110"/>
        <end position="131"/>
    </location>
</feature>
<evidence type="ECO:0000256" key="4">
    <source>
        <dbReference type="ARBA" id="ARBA00022692"/>
    </source>
</evidence>
<evidence type="ECO:0000256" key="5">
    <source>
        <dbReference type="ARBA" id="ARBA00022989"/>
    </source>
</evidence>
<comment type="similarity">
    <text evidence="7">Belongs to the binding-protein-dependent transport system permease family.</text>
</comment>
<sequence>MSTASAGTAASASSRGKSVLAAVWPPLAFGVGILAVWEAAVAAFDIKPFTLPAPTAIWSAFIERFDDVFEQTMVTGTNALIGLLVGLLFGVVMSLVTVRFRLLEELLTPLAVALNAVPIVVIVPILNNMLFGTTSQVPRRLMVALIVFFVVFVNVSKGLRQVSATHLELMRSYAASSTDILLKVRVPNAMSYLFTALRIAAPLAVITAFVAEYFGGVQNGLATGVRNSLNGSKDVTWAYVIGASALGLTFYLISIGLERVQWGRHAARAAGQQ</sequence>
<protein>
    <submittedName>
        <fullName evidence="9">Putative ABC transporter permease protein</fullName>
    </submittedName>
</protein>
<name>A0A6C7E6K7_ILUCY</name>
<organism evidence="9 10">
    <name type="scientific">Ilumatobacter coccineus (strain NBRC 103263 / KCTC 29153 / YM16-304)</name>
    <dbReference type="NCBI Taxonomy" id="1313172"/>
    <lineage>
        <taxon>Bacteria</taxon>
        <taxon>Bacillati</taxon>
        <taxon>Actinomycetota</taxon>
        <taxon>Acidimicrobiia</taxon>
        <taxon>Acidimicrobiales</taxon>
        <taxon>Ilumatobacteraceae</taxon>
        <taxon>Ilumatobacter</taxon>
    </lineage>
</organism>
<dbReference type="EMBL" id="AP012057">
    <property type="protein sequence ID" value="BAN01722.1"/>
    <property type="molecule type" value="Genomic_DNA"/>
</dbReference>
<feature type="transmembrane region" description="Helical" evidence="7">
    <location>
        <begin position="79"/>
        <end position="98"/>
    </location>
</feature>
<dbReference type="Pfam" id="PF00528">
    <property type="entry name" value="BPD_transp_1"/>
    <property type="match status" value="1"/>
</dbReference>
<comment type="subcellular location">
    <subcellularLocation>
        <location evidence="1 7">Cell membrane</location>
        <topology evidence="1 7">Multi-pass membrane protein</topology>
    </subcellularLocation>
</comment>
<dbReference type="RefSeq" id="WP_015440969.1">
    <property type="nucleotide sequence ID" value="NC_020520.1"/>
</dbReference>
<proteinExistence type="inferred from homology"/>
<keyword evidence="4 7" id="KW-0812">Transmembrane</keyword>
<dbReference type="Proteomes" id="UP000011863">
    <property type="component" value="Chromosome"/>
</dbReference>
<evidence type="ECO:0000256" key="7">
    <source>
        <dbReference type="RuleBase" id="RU363032"/>
    </source>
</evidence>
<dbReference type="SUPFAM" id="SSF161098">
    <property type="entry name" value="MetI-like"/>
    <property type="match status" value="1"/>
</dbReference>
<dbReference type="Gene3D" id="1.10.3720.10">
    <property type="entry name" value="MetI-like"/>
    <property type="match status" value="1"/>
</dbReference>
<feature type="transmembrane region" description="Helical" evidence="7">
    <location>
        <begin position="21"/>
        <end position="44"/>
    </location>
</feature>
<reference evidence="9 10" key="1">
    <citation type="journal article" date="2013" name="Int. J. Syst. Evol. Microbiol.">
        <title>Ilumatobacter nonamiense sp. nov. and Ilumatobacter coccineum sp. nov., isolated from seashore sand.</title>
        <authorList>
            <person name="Matsumoto A."/>
            <person name="Kasai H."/>
            <person name="Matsuo Y."/>
            <person name="Shizuri Y."/>
            <person name="Ichikawa N."/>
            <person name="Fujita N."/>
            <person name="Omura S."/>
            <person name="Takahashi Y."/>
        </authorList>
    </citation>
    <scope>NUCLEOTIDE SEQUENCE [LARGE SCALE GENOMIC DNA]</scope>
    <source>
        <strain evidence="10">NBRC 103263 / KCTC 29153 / YM16-304</strain>
    </source>
</reference>
<keyword evidence="10" id="KW-1185">Reference proteome</keyword>
<feature type="transmembrane region" description="Helical" evidence="7">
    <location>
        <begin position="137"/>
        <end position="155"/>
    </location>
</feature>
<dbReference type="GO" id="GO:0055085">
    <property type="term" value="P:transmembrane transport"/>
    <property type="evidence" value="ECO:0007669"/>
    <property type="project" value="InterPro"/>
</dbReference>
<feature type="transmembrane region" description="Helical" evidence="7">
    <location>
        <begin position="192"/>
        <end position="216"/>
    </location>
</feature>
<dbReference type="AlphaFoldDB" id="A0A6C7E6K7"/>
<dbReference type="GO" id="GO:0005886">
    <property type="term" value="C:plasma membrane"/>
    <property type="evidence" value="ECO:0007669"/>
    <property type="project" value="UniProtKB-SubCell"/>
</dbReference>
<evidence type="ECO:0000256" key="2">
    <source>
        <dbReference type="ARBA" id="ARBA00022448"/>
    </source>
</evidence>
<gene>
    <name evidence="9" type="ORF">YM304_14080</name>
</gene>
<dbReference type="PANTHER" id="PTHR30151">
    <property type="entry name" value="ALKANE SULFONATE ABC TRANSPORTER-RELATED, MEMBRANE SUBUNIT"/>
    <property type="match status" value="1"/>
</dbReference>
<dbReference type="OrthoDB" id="3574452at2"/>
<evidence type="ECO:0000313" key="10">
    <source>
        <dbReference type="Proteomes" id="UP000011863"/>
    </source>
</evidence>
<accession>A0A6C7E6K7</accession>
<evidence type="ECO:0000259" key="8">
    <source>
        <dbReference type="PROSITE" id="PS50928"/>
    </source>
</evidence>
<keyword evidence="2 7" id="KW-0813">Transport</keyword>
<evidence type="ECO:0000256" key="1">
    <source>
        <dbReference type="ARBA" id="ARBA00004651"/>
    </source>
</evidence>
<evidence type="ECO:0000256" key="6">
    <source>
        <dbReference type="ARBA" id="ARBA00023136"/>
    </source>
</evidence>
<keyword evidence="3" id="KW-1003">Cell membrane</keyword>
<keyword evidence="6 7" id="KW-0472">Membrane</keyword>
<dbReference type="KEGG" id="aym:YM304_14080"/>
<feature type="transmembrane region" description="Helical" evidence="7">
    <location>
        <begin position="236"/>
        <end position="257"/>
    </location>
</feature>
<evidence type="ECO:0000256" key="3">
    <source>
        <dbReference type="ARBA" id="ARBA00022475"/>
    </source>
</evidence>
<dbReference type="InterPro" id="IPR035906">
    <property type="entry name" value="MetI-like_sf"/>
</dbReference>
<keyword evidence="5 7" id="KW-1133">Transmembrane helix</keyword>